<dbReference type="PROSITE" id="PS50837">
    <property type="entry name" value="NACHT"/>
    <property type="match status" value="1"/>
</dbReference>
<dbReference type="InterPro" id="IPR007111">
    <property type="entry name" value="NACHT_NTPase"/>
</dbReference>
<dbReference type="PANTHER" id="PTHR46312:SF2">
    <property type="entry name" value="NUCLEOTIDE-BINDING OLIGOMERIZATION DOMAIN-CONTAINING PROTEIN 2-LIKE"/>
    <property type="match status" value="1"/>
</dbReference>
<reference evidence="2" key="1">
    <citation type="submission" date="2021-10" db="EMBL/GenBank/DDBJ databases">
        <title>Tropical sea cucumber genome reveals ecological adaptation and Cuvierian tubules defense mechanism.</title>
        <authorList>
            <person name="Chen T."/>
        </authorList>
    </citation>
    <scope>NUCLEOTIDE SEQUENCE</scope>
    <source>
        <strain evidence="2">Nanhai2018</strain>
        <tissue evidence="2">Muscle</tissue>
    </source>
</reference>
<protein>
    <submittedName>
        <fullName evidence="2">NACHT, LRR and PYD domains-containing protein 2</fullName>
    </submittedName>
</protein>
<accession>A0A9Q1CS49</accession>
<sequence length="232" mass="26451">MYNGVQPVSYIRERCVNNVFIDSGIEYFNKEGKSQTDRGTWHKLDSYNSIFTDPRLAHAMVYVLLGEPGYGKSTLALQYVYEWCNRCHDSPLKGVEMLIFLRLRYLKRGVSIFNAIKQSLLSSDSTLSDDDIANIIKSCKSVVIVFDGFDEYASQGDSSKDDVMKIIERKMFRKCKVVLTTRPSSKPPILAHKTEQVRLTGFDDQARERYILKAVVEGNSQAATTILRVRKI</sequence>
<dbReference type="InterPro" id="IPR027417">
    <property type="entry name" value="P-loop_NTPase"/>
</dbReference>
<evidence type="ECO:0000313" key="2">
    <source>
        <dbReference type="EMBL" id="KAJ8051077.1"/>
    </source>
</evidence>
<evidence type="ECO:0000313" key="3">
    <source>
        <dbReference type="Proteomes" id="UP001152320"/>
    </source>
</evidence>
<dbReference type="EMBL" id="JAIZAY010000001">
    <property type="protein sequence ID" value="KAJ8051077.1"/>
    <property type="molecule type" value="Genomic_DNA"/>
</dbReference>
<evidence type="ECO:0000259" key="1">
    <source>
        <dbReference type="PROSITE" id="PS50837"/>
    </source>
</evidence>
<dbReference type="OrthoDB" id="120976at2759"/>
<dbReference type="AlphaFoldDB" id="A0A9Q1CS49"/>
<keyword evidence="3" id="KW-1185">Reference proteome</keyword>
<gene>
    <name evidence="2" type="ORF">HOLleu_04512</name>
</gene>
<comment type="caution">
    <text evidence="2">The sequence shown here is derived from an EMBL/GenBank/DDBJ whole genome shotgun (WGS) entry which is preliminary data.</text>
</comment>
<feature type="domain" description="NACHT" evidence="1">
    <location>
        <begin position="60"/>
        <end position="185"/>
    </location>
</feature>
<name>A0A9Q1CS49_HOLLE</name>
<dbReference type="Proteomes" id="UP001152320">
    <property type="component" value="Chromosome 1"/>
</dbReference>
<dbReference type="SUPFAM" id="SSF52540">
    <property type="entry name" value="P-loop containing nucleoside triphosphate hydrolases"/>
    <property type="match status" value="1"/>
</dbReference>
<dbReference type="Pfam" id="PF05729">
    <property type="entry name" value="NACHT"/>
    <property type="match status" value="1"/>
</dbReference>
<proteinExistence type="predicted"/>
<organism evidence="2 3">
    <name type="scientific">Holothuria leucospilota</name>
    <name type="common">Black long sea cucumber</name>
    <name type="synonym">Mertensiothuria leucospilota</name>
    <dbReference type="NCBI Taxonomy" id="206669"/>
    <lineage>
        <taxon>Eukaryota</taxon>
        <taxon>Metazoa</taxon>
        <taxon>Echinodermata</taxon>
        <taxon>Eleutherozoa</taxon>
        <taxon>Echinozoa</taxon>
        <taxon>Holothuroidea</taxon>
        <taxon>Aspidochirotacea</taxon>
        <taxon>Aspidochirotida</taxon>
        <taxon>Holothuriidae</taxon>
        <taxon>Holothuria</taxon>
    </lineage>
</organism>
<dbReference type="Gene3D" id="3.40.50.300">
    <property type="entry name" value="P-loop containing nucleotide triphosphate hydrolases"/>
    <property type="match status" value="1"/>
</dbReference>
<dbReference type="PANTHER" id="PTHR46312">
    <property type="entry name" value="NACHT DOMAIN-CONTAINING PROTEIN"/>
    <property type="match status" value="1"/>
</dbReference>